<gene>
    <name evidence="2" type="ORF">DR999_PMT06066</name>
</gene>
<comment type="caution">
    <text evidence="2">The sequence shown here is derived from an EMBL/GenBank/DDBJ whole genome shotgun (WGS) entry which is preliminary data.</text>
</comment>
<name>A0A4D9EXX7_9SAUR</name>
<keyword evidence="3" id="KW-1185">Reference proteome</keyword>
<evidence type="ECO:0000256" key="1">
    <source>
        <dbReference type="SAM" id="MobiDB-lite"/>
    </source>
</evidence>
<proteinExistence type="predicted"/>
<evidence type="ECO:0000313" key="2">
    <source>
        <dbReference type="EMBL" id="TFK10664.1"/>
    </source>
</evidence>
<dbReference type="Proteomes" id="UP000297703">
    <property type="component" value="Unassembled WGS sequence"/>
</dbReference>
<feature type="compositionally biased region" description="Pro residues" evidence="1">
    <location>
        <begin position="109"/>
        <end position="126"/>
    </location>
</feature>
<protein>
    <submittedName>
        <fullName evidence="2">Glycine receptor subunit alpha-2</fullName>
    </submittedName>
</protein>
<dbReference type="EMBL" id="QXTE01000039">
    <property type="protein sequence ID" value="TFK10664.1"/>
    <property type="molecule type" value="Genomic_DNA"/>
</dbReference>
<accession>A0A4D9EXX7</accession>
<keyword evidence="2" id="KW-0675">Receptor</keyword>
<feature type="region of interest" description="Disordered" evidence="1">
    <location>
        <begin position="80"/>
        <end position="126"/>
    </location>
</feature>
<organism evidence="2 3">
    <name type="scientific">Platysternon megacephalum</name>
    <name type="common">big-headed turtle</name>
    <dbReference type="NCBI Taxonomy" id="55544"/>
    <lineage>
        <taxon>Eukaryota</taxon>
        <taxon>Metazoa</taxon>
        <taxon>Chordata</taxon>
        <taxon>Craniata</taxon>
        <taxon>Vertebrata</taxon>
        <taxon>Euteleostomi</taxon>
        <taxon>Archelosauria</taxon>
        <taxon>Testudinata</taxon>
        <taxon>Testudines</taxon>
        <taxon>Cryptodira</taxon>
        <taxon>Durocryptodira</taxon>
        <taxon>Testudinoidea</taxon>
        <taxon>Platysternidae</taxon>
        <taxon>Platysternon</taxon>
    </lineage>
</organism>
<dbReference type="AlphaFoldDB" id="A0A4D9EXX7"/>
<reference evidence="2 3" key="1">
    <citation type="submission" date="2019-04" db="EMBL/GenBank/DDBJ databases">
        <title>Draft genome of the big-headed turtle Platysternon megacephalum.</title>
        <authorList>
            <person name="Gong S."/>
        </authorList>
    </citation>
    <scope>NUCLEOTIDE SEQUENCE [LARGE SCALE GENOMIC DNA]</scope>
    <source>
        <strain evidence="2">DO16091913</strain>
        <tissue evidence="2">Muscle</tissue>
    </source>
</reference>
<evidence type="ECO:0000313" key="3">
    <source>
        <dbReference type="Proteomes" id="UP000297703"/>
    </source>
</evidence>
<reference evidence="2 3" key="2">
    <citation type="submission" date="2019-04" db="EMBL/GenBank/DDBJ databases">
        <title>The genome sequence of big-headed turtle.</title>
        <authorList>
            <person name="Gong S."/>
        </authorList>
    </citation>
    <scope>NUCLEOTIDE SEQUENCE [LARGE SCALE GENOMIC DNA]</scope>
    <source>
        <strain evidence="2">DO16091913</strain>
        <tissue evidence="2">Muscle</tissue>
    </source>
</reference>
<sequence length="158" mass="16866">MAAMGRSAPLEHKTLASLPVLYPGATAAVGTRHPGVMTPQGRDQGPAFQALTGFIKRESRWDLVRPSSRRYHGALLPWEWDNQPTGQARGALRRGSTDAVSKPATAALPCPPLSHAPPTAPQHGQPLPPPLLWVSCLSPQCHGSAVICEGRTEPPSRH</sequence>